<dbReference type="SUPFAM" id="SSF53300">
    <property type="entry name" value="vWA-like"/>
    <property type="match status" value="1"/>
</dbReference>
<dbReference type="InterPro" id="IPR000477">
    <property type="entry name" value="RT_dom"/>
</dbReference>
<dbReference type="AlphaFoldDB" id="A0A1Q9F6Y4"/>
<feature type="domain" description="VWFA" evidence="2">
    <location>
        <begin position="89"/>
        <end position="293"/>
    </location>
</feature>
<dbReference type="SMART" id="SM00327">
    <property type="entry name" value="VWA"/>
    <property type="match status" value="1"/>
</dbReference>
<dbReference type="InterPro" id="IPR036465">
    <property type="entry name" value="vWFA_dom_sf"/>
</dbReference>
<dbReference type="InterPro" id="IPR051266">
    <property type="entry name" value="CLCR"/>
</dbReference>
<dbReference type="PANTHER" id="PTHR10579:SF156">
    <property type="entry name" value="VWFA DOMAIN-CONTAINING PROTEIN"/>
    <property type="match status" value="1"/>
</dbReference>
<dbReference type="Proteomes" id="UP000186817">
    <property type="component" value="Unassembled WGS sequence"/>
</dbReference>
<evidence type="ECO:0000313" key="4">
    <source>
        <dbReference type="EMBL" id="OLQ15444.1"/>
    </source>
</evidence>
<evidence type="ECO:0000259" key="2">
    <source>
        <dbReference type="PROSITE" id="PS50234"/>
    </source>
</evidence>
<comment type="caution">
    <text evidence="4">The sequence shown here is derived from an EMBL/GenBank/DDBJ whole genome shotgun (WGS) entry which is preliminary data.</text>
</comment>
<dbReference type="PANTHER" id="PTHR10579">
    <property type="entry name" value="CALCIUM-ACTIVATED CHLORIDE CHANNEL REGULATOR"/>
    <property type="match status" value="1"/>
</dbReference>
<dbReference type="InterPro" id="IPR032838">
    <property type="entry name" value="Vwaint_dom"/>
</dbReference>
<dbReference type="Pfam" id="PF13519">
    <property type="entry name" value="VWA_2"/>
    <property type="match status" value="1"/>
</dbReference>
<gene>
    <name evidence="4" type="primary">ITIH5</name>
    <name evidence="4" type="ORF">AK812_SmicGene338</name>
</gene>
<feature type="region of interest" description="Disordered" evidence="1">
    <location>
        <begin position="915"/>
        <end position="936"/>
    </location>
</feature>
<dbReference type="Pfam" id="PF14624">
    <property type="entry name" value="Vwaint"/>
    <property type="match status" value="1"/>
</dbReference>
<dbReference type="PROSITE" id="PS50878">
    <property type="entry name" value="RT_POL"/>
    <property type="match status" value="1"/>
</dbReference>
<organism evidence="4 5">
    <name type="scientific">Symbiodinium microadriaticum</name>
    <name type="common">Dinoflagellate</name>
    <name type="synonym">Zooxanthella microadriatica</name>
    <dbReference type="NCBI Taxonomy" id="2951"/>
    <lineage>
        <taxon>Eukaryota</taxon>
        <taxon>Sar</taxon>
        <taxon>Alveolata</taxon>
        <taxon>Dinophyceae</taxon>
        <taxon>Suessiales</taxon>
        <taxon>Symbiodiniaceae</taxon>
        <taxon>Symbiodinium</taxon>
    </lineage>
</organism>
<evidence type="ECO:0000259" key="3">
    <source>
        <dbReference type="PROSITE" id="PS50878"/>
    </source>
</evidence>
<name>A0A1Q9F6Y4_SYMMI</name>
<dbReference type="InterPro" id="IPR002035">
    <property type="entry name" value="VWF_A"/>
</dbReference>
<dbReference type="OrthoDB" id="426324at2759"/>
<dbReference type="PROSITE" id="PS50234">
    <property type="entry name" value="VWFA"/>
    <property type="match status" value="1"/>
</dbReference>
<protein>
    <submittedName>
        <fullName evidence="4">Inter-alpha-trypsin inhibitor heavy chain H5</fullName>
    </submittedName>
</protein>
<proteinExistence type="predicted"/>
<evidence type="ECO:0000256" key="1">
    <source>
        <dbReference type="SAM" id="MobiDB-lite"/>
    </source>
</evidence>
<feature type="domain" description="Reverse transcriptase" evidence="3">
    <location>
        <begin position="487"/>
        <end position="737"/>
    </location>
</feature>
<dbReference type="Pfam" id="PF00078">
    <property type="entry name" value="RVT_1"/>
    <property type="match status" value="1"/>
</dbReference>
<keyword evidence="5" id="KW-1185">Reference proteome</keyword>
<dbReference type="EMBL" id="LSRX01000003">
    <property type="protein sequence ID" value="OLQ15444.1"/>
    <property type="molecule type" value="Genomic_DNA"/>
</dbReference>
<reference evidence="4 5" key="1">
    <citation type="submission" date="2016-02" db="EMBL/GenBank/DDBJ databases">
        <title>Genome analysis of coral dinoflagellate symbionts highlights evolutionary adaptations to a symbiotic lifestyle.</title>
        <authorList>
            <person name="Aranda M."/>
            <person name="Li Y."/>
            <person name="Liew Y.J."/>
            <person name="Baumgarten S."/>
            <person name="Simakov O."/>
            <person name="Wilson M."/>
            <person name="Piel J."/>
            <person name="Ashoor H."/>
            <person name="Bougouffa S."/>
            <person name="Bajic V.B."/>
            <person name="Ryu T."/>
            <person name="Ravasi T."/>
            <person name="Bayer T."/>
            <person name="Micklem G."/>
            <person name="Kim H."/>
            <person name="Bhak J."/>
            <person name="Lajeunesse T.C."/>
            <person name="Voolstra C.R."/>
        </authorList>
    </citation>
    <scope>NUCLEOTIDE SEQUENCE [LARGE SCALE GENOMIC DNA]</scope>
    <source>
        <strain evidence="4 5">CCMP2467</strain>
    </source>
</reference>
<accession>A0A1Q9F6Y4</accession>
<dbReference type="Gene3D" id="3.40.50.410">
    <property type="entry name" value="von Willebrand factor, type A domain"/>
    <property type="match status" value="1"/>
</dbReference>
<sequence length="952" mass="104350">MSRIGVQEKVRIKATGAEHKVAGRWYYYDEVEAVAATPVPAPVVAAAPLTTPALEIVASRVPDRDSPEFDVLIRLTTPEEPRGERAPADIICVLDISGSMGAEATIQSSEGSGGLSLLDVAKHGVRTVMHALQPKDRLALVLFDFNGETCFDLTLMSDDAKKECEAKIEAIGPRGATNIWNGLAEGLRVCRAGLDAESAQRLEGGNKRLAHMILLTDGQTADRNLVLPKMREARGTAERLPCTVSTFGFGYNIDSPLLVEMALEASGVYSFIPDAGFVGTVFVNHISNLLTTMALSAALVLAPEDGVAEIHEVYGGLNVMDDGSGQKRIDLATIQYGQTKDVVVRMSLKSPEDYLTARASFEIPGGTVEETELAEATATDRPDMEKVALERWRLCFAKAMEEAKNCEVFCGLTEPLQWWAYPYLMDLQTDLSGEATAAVADRAAFVKWGRHFLPSLMFAHRRQMCNNFKDKREAELLKDVSWQARLEAILEAKQREALTKWKEACIHKAGGPDGLTPRMIARLPDGALSRLADVLNRLSPKALRRCFFRAKAAGSETLVASYHLDFPPESWGHGVMLDYAKAFDATDWQLCTEMLRQMALPEPVVRLLEDQWCRHSRWLSFGGAATTPLRGARGLPQGDPWSPVCLALLLSLPAQQVEREVPEAATLLFADDRTVIAQSLGALQRAKDSWTNLETVSRLRTQETKSRRFARTKTALSECEEAGIACDAAAPMLGVSVGCDQRDPSREEVEREEATKHLATRLSFLPLSLRFKAFLASTTLACKASWGAVLSGRCLSSAEKQRFGFAFRNEWGAFCSADAAHYWRLEDPLQSQKRAGHFLRPASDGALLLLVLRRSSWCGYARHHDVLDDALPAEPEGGCGVFAGVVTGCSLYKFRDPGVQHYGGKMFQDIQQDADEKFNELPPPKPSRRSYGYSGSAPAVRSMAAYNDASAG</sequence>
<evidence type="ECO:0000313" key="5">
    <source>
        <dbReference type="Proteomes" id="UP000186817"/>
    </source>
</evidence>